<evidence type="ECO:0000256" key="1">
    <source>
        <dbReference type="ARBA" id="ARBA00004571"/>
    </source>
</evidence>
<keyword evidence="3" id="KW-1134">Transmembrane beta strand</keyword>
<dbReference type="GO" id="GO:0050660">
    <property type="term" value="F:flavin adenine dinucleotide binding"/>
    <property type="evidence" value="ECO:0007669"/>
    <property type="project" value="InterPro"/>
</dbReference>
<evidence type="ECO:0000256" key="10">
    <source>
        <dbReference type="ARBA" id="ARBA00023237"/>
    </source>
</evidence>
<dbReference type="PANTHER" id="PTHR32552:SF81">
    <property type="entry name" value="TONB-DEPENDENT OUTER MEMBRANE RECEPTOR"/>
    <property type="match status" value="1"/>
</dbReference>
<organism evidence="13 14">
    <name type="scientific">Halioxenophilus aromaticivorans</name>
    <dbReference type="NCBI Taxonomy" id="1306992"/>
    <lineage>
        <taxon>Bacteria</taxon>
        <taxon>Pseudomonadati</taxon>
        <taxon>Pseudomonadota</taxon>
        <taxon>Gammaproteobacteria</taxon>
        <taxon>Alteromonadales</taxon>
        <taxon>Alteromonadaceae</taxon>
        <taxon>Halioxenophilus</taxon>
    </lineage>
</organism>
<dbReference type="Gene3D" id="1.10.540.10">
    <property type="entry name" value="Acyl-CoA dehydrogenase/oxidase, N-terminal domain"/>
    <property type="match status" value="1"/>
</dbReference>
<dbReference type="InterPro" id="IPR036942">
    <property type="entry name" value="Beta-barrel_TonB_sf"/>
</dbReference>
<dbReference type="GO" id="GO:0009279">
    <property type="term" value="C:cell outer membrane"/>
    <property type="evidence" value="ECO:0007669"/>
    <property type="project" value="UniProtKB-SubCell"/>
</dbReference>
<accession>A0AAV3U7J8</accession>
<dbReference type="Pfam" id="PF00593">
    <property type="entry name" value="TonB_dep_Rec_b-barrel"/>
    <property type="match status" value="1"/>
</dbReference>
<dbReference type="InterPro" id="IPR013786">
    <property type="entry name" value="AcylCoA_DH/ox_N"/>
</dbReference>
<dbReference type="SUPFAM" id="SSF56645">
    <property type="entry name" value="Acyl-CoA dehydrogenase NM domain-like"/>
    <property type="match status" value="1"/>
</dbReference>
<keyword evidence="5" id="KW-0812">Transmembrane</keyword>
<reference evidence="14" key="1">
    <citation type="journal article" date="2019" name="Int. J. Syst. Evol. Microbiol.">
        <title>The Global Catalogue of Microorganisms (GCM) 10K type strain sequencing project: providing services to taxonomists for standard genome sequencing and annotation.</title>
        <authorList>
            <consortium name="The Broad Institute Genomics Platform"/>
            <consortium name="The Broad Institute Genome Sequencing Center for Infectious Disease"/>
            <person name="Wu L."/>
            <person name="Ma J."/>
        </authorList>
    </citation>
    <scope>NUCLEOTIDE SEQUENCE [LARGE SCALE GENOMIC DNA]</scope>
    <source>
        <strain evidence="14">JCM 19134</strain>
    </source>
</reference>
<protein>
    <recommendedName>
        <fullName evidence="15">TonB-dependent receptor</fullName>
    </recommendedName>
</protein>
<keyword evidence="4" id="KW-0410">Iron transport</keyword>
<dbReference type="InterPro" id="IPR009100">
    <property type="entry name" value="AcylCoA_DH/oxidase_NM_dom_sf"/>
</dbReference>
<keyword evidence="10" id="KW-0998">Cell outer membrane</keyword>
<dbReference type="SUPFAM" id="SSF56935">
    <property type="entry name" value="Porins"/>
    <property type="match status" value="1"/>
</dbReference>
<evidence type="ECO:0000259" key="11">
    <source>
        <dbReference type="Pfam" id="PF00593"/>
    </source>
</evidence>
<dbReference type="InterPro" id="IPR039426">
    <property type="entry name" value="TonB-dep_rcpt-like"/>
</dbReference>
<dbReference type="GO" id="GO:0016627">
    <property type="term" value="F:oxidoreductase activity, acting on the CH-CH group of donors"/>
    <property type="evidence" value="ECO:0007669"/>
    <property type="project" value="InterPro"/>
</dbReference>
<evidence type="ECO:0000256" key="3">
    <source>
        <dbReference type="ARBA" id="ARBA00022452"/>
    </source>
</evidence>
<keyword evidence="6" id="KW-0408">Iron</keyword>
<gene>
    <name evidence="13" type="ORF">GCM10025791_38070</name>
</gene>
<keyword evidence="9" id="KW-0472">Membrane</keyword>
<feature type="domain" description="Acyl-CoA dehydrogenase/oxidase N-terminal" evidence="12">
    <location>
        <begin position="6"/>
        <end position="98"/>
    </location>
</feature>
<dbReference type="AlphaFoldDB" id="A0AAV3U7J8"/>
<evidence type="ECO:0000256" key="4">
    <source>
        <dbReference type="ARBA" id="ARBA00022496"/>
    </source>
</evidence>
<evidence type="ECO:0008006" key="15">
    <source>
        <dbReference type="Google" id="ProtNLM"/>
    </source>
</evidence>
<evidence type="ECO:0000256" key="5">
    <source>
        <dbReference type="ARBA" id="ARBA00022692"/>
    </source>
</evidence>
<feature type="domain" description="TonB-dependent receptor-like beta-barrel" evidence="11">
    <location>
        <begin position="111"/>
        <end position="570"/>
    </location>
</feature>
<dbReference type="InterPro" id="IPR037069">
    <property type="entry name" value="AcylCoA_DH/ox_N_sf"/>
</dbReference>
<evidence type="ECO:0000256" key="8">
    <source>
        <dbReference type="ARBA" id="ARBA00023077"/>
    </source>
</evidence>
<evidence type="ECO:0000256" key="9">
    <source>
        <dbReference type="ARBA" id="ARBA00023136"/>
    </source>
</evidence>
<evidence type="ECO:0000313" key="13">
    <source>
        <dbReference type="EMBL" id="GAA4954203.1"/>
    </source>
</evidence>
<evidence type="ECO:0000256" key="2">
    <source>
        <dbReference type="ARBA" id="ARBA00022448"/>
    </source>
</evidence>
<dbReference type="InterPro" id="IPR000531">
    <property type="entry name" value="Beta-barrel_TonB"/>
</dbReference>
<proteinExistence type="predicted"/>
<evidence type="ECO:0000256" key="6">
    <source>
        <dbReference type="ARBA" id="ARBA00023004"/>
    </source>
</evidence>
<dbReference type="Proteomes" id="UP001409585">
    <property type="component" value="Unassembled WGS sequence"/>
</dbReference>
<comment type="caution">
    <text evidence="13">The sequence shown here is derived from an EMBL/GenBank/DDBJ whole genome shotgun (WGS) entry which is preliminary data.</text>
</comment>
<keyword evidence="2" id="KW-0813">Transport</keyword>
<keyword evidence="8" id="KW-0798">TonB box</keyword>
<dbReference type="Gene3D" id="2.40.170.20">
    <property type="entry name" value="TonB-dependent receptor, beta-barrel domain"/>
    <property type="match status" value="1"/>
</dbReference>
<dbReference type="EMBL" id="BAABLX010000057">
    <property type="protein sequence ID" value="GAA4954203.1"/>
    <property type="molecule type" value="Genomic_DNA"/>
</dbReference>
<comment type="subcellular location">
    <subcellularLocation>
        <location evidence="1">Cell outer membrane</location>
        <topology evidence="1">Multi-pass membrane protein</topology>
    </subcellularLocation>
</comment>
<sequence length="613" mass="68134">MDNETYGLLRSTVRRFVNERLIPAEDQVEREDAVPEDIVADMRDMGLFGLTVPEAYGGLGLNVQEEAGIIQELCRAALAFRSVIGTTVGIGSQGISTFIRPSLQWQPTDELDMILRYEYFDGEADSPAAQSHTNGSGVPGAFVNFDRDSHKFSQDETGYSDGDAHFLSFELNWNVGDEGTITNIFGYRESTIDARLDVDAQPIWLFHAPAWVESEQYSNELRYNTVIADRANVTTGVYYFTNEIENHERRELLGVATGNVAPAAQLDGGGLYEVETYAAFGAVDFDLSDTWVLTAGLRYTYEEKEAHIASLSKNINNPCNIVEPSASEPVCDFDFVDSDDWSSWSPKLGVTWLMSEDTRLYAHWTRGYRSGGYNLRNTSFDPADTPGPFDEEQVDNYEVGYKASFGRGRLNAALFYNQIEDMQRELNLPSQGAGSVQLVRNTADATILGFEVDGSYALTDNLFMMASIGWLDPQYDEVFFDLNGDGVIDGDDENLDLPRAAELTYSLSLNHSLEIGSWGYLDSRVSYSYRDESAYTDDNLGYILEQERLDAGLDLHTNDGHWIFSLYGRNLTDEVLHGADAQLPDDIGGVPTGGTFAPLSKGRIYGAEVTFNF</sequence>
<evidence type="ECO:0000313" key="14">
    <source>
        <dbReference type="Proteomes" id="UP001409585"/>
    </source>
</evidence>
<dbReference type="PANTHER" id="PTHR32552">
    <property type="entry name" value="FERRICHROME IRON RECEPTOR-RELATED"/>
    <property type="match status" value="1"/>
</dbReference>
<keyword evidence="7" id="KW-0406">Ion transport</keyword>
<name>A0AAV3U7J8_9ALTE</name>
<evidence type="ECO:0000259" key="12">
    <source>
        <dbReference type="Pfam" id="PF02771"/>
    </source>
</evidence>
<keyword evidence="14" id="KW-1185">Reference proteome</keyword>
<dbReference type="RefSeq" id="WP_345426215.1">
    <property type="nucleotide sequence ID" value="NZ_AP031496.1"/>
</dbReference>
<dbReference type="Pfam" id="PF02771">
    <property type="entry name" value="Acyl-CoA_dh_N"/>
    <property type="match status" value="1"/>
</dbReference>
<evidence type="ECO:0000256" key="7">
    <source>
        <dbReference type="ARBA" id="ARBA00023065"/>
    </source>
</evidence>
<dbReference type="GO" id="GO:0006826">
    <property type="term" value="P:iron ion transport"/>
    <property type="evidence" value="ECO:0007669"/>
    <property type="project" value="UniProtKB-KW"/>
</dbReference>